<dbReference type="OrthoDB" id="3793479at2759"/>
<dbReference type="Proteomes" id="UP000799753">
    <property type="component" value="Unassembled WGS sequence"/>
</dbReference>
<sequence length="313" mass="35335">MEISTSRNRQPYLEVNNNPSFIKLVKQEETTSQFLEPPELQTETPPQAFTGYDHGDVRVLGGDYSGGSDSKSKTSTAVFWKGRSFYALTWDFPGIILSSCFLGEPFPRLRYNSIMLISVALGVCVTSLKDKPENAWSNRIIEATRIAPSIWPIIFSNTRTAIGFPYLNSRLEPTIRALYASTLYNLDSSIQYVDPTLKAARDVISVLGGEVPTGIQTSTDNWGNVRIPNHRYLSNYNSSDRHRWLEPPWDKKILNYSSLLDDRVEGVNRTFTGNTSFTIASSYHDFNCSPWFYLNTMRLKTSNGTYGDSEADI</sequence>
<evidence type="ECO:0000313" key="2">
    <source>
        <dbReference type="Proteomes" id="UP000799753"/>
    </source>
</evidence>
<keyword evidence="2" id="KW-1185">Reference proteome</keyword>
<protein>
    <submittedName>
        <fullName evidence="1">Uncharacterized protein</fullName>
    </submittedName>
</protein>
<dbReference type="AlphaFoldDB" id="A0A6A6SE60"/>
<evidence type="ECO:0000313" key="1">
    <source>
        <dbReference type="EMBL" id="KAF2646126.1"/>
    </source>
</evidence>
<dbReference type="EMBL" id="MU006776">
    <property type="protein sequence ID" value="KAF2646126.1"/>
    <property type="molecule type" value="Genomic_DNA"/>
</dbReference>
<gene>
    <name evidence="1" type="ORF">P280DRAFT_475062</name>
</gene>
<proteinExistence type="predicted"/>
<name>A0A6A6SE60_9PLEO</name>
<organism evidence="1 2">
    <name type="scientific">Massarina eburnea CBS 473.64</name>
    <dbReference type="NCBI Taxonomy" id="1395130"/>
    <lineage>
        <taxon>Eukaryota</taxon>
        <taxon>Fungi</taxon>
        <taxon>Dikarya</taxon>
        <taxon>Ascomycota</taxon>
        <taxon>Pezizomycotina</taxon>
        <taxon>Dothideomycetes</taxon>
        <taxon>Pleosporomycetidae</taxon>
        <taxon>Pleosporales</taxon>
        <taxon>Massarineae</taxon>
        <taxon>Massarinaceae</taxon>
        <taxon>Massarina</taxon>
    </lineage>
</organism>
<accession>A0A6A6SE60</accession>
<reference evidence="1" key="1">
    <citation type="journal article" date="2020" name="Stud. Mycol.">
        <title>101 Dothideomycetes genomes: a test case for predicting lifestyles and emergence of pathogens.</title>
        <authorList>
            <person name="Haridas S."/>
            <person name="Albert R."/>
            <person name="Binder M."/>
            <person name="Bloem J."/>
            <person name="Labutti K."/>
            <person name="Salamov A."/>
            <person name="Andreopoulos B."/>
            <person name="Baker S."/>
            <person name="Barry K."/>
            <person name="Bills G."/>
            <person name="Bluhm B."/>
            <person name="Cannon C."/>
            <person name="Castanera R."/>
            <person name="Culley D."/>
            <person name="Daum C."/>
            <person name="Ezra D."/>
            <person name="Gonzalez J."/>
            <person name="Henrissat B."/>
            <person name="Kuo A."/>
            <person name="Liang C."/>
            <person name="Lipzen A."/>
            <person name="Lutzoni F."/>
            <person name="Magnuson J."/>
            <person name="Mondo S."/>
            <person name="Nolan M."/>
            <person name="Ohm R."/>
            <person name="Pangilinan J."/>
            <person name="Park H.-J."/>
            <person name="Ramirez L."/>
            <person name="Alfaro M."/>
            <person name="Sun H."/>
            <person name="Tritt A."/>
            <person name="Yoshinaga Y."/>
            <person name="Zwiers L.-H."/>
            <person name="Turgeon B."/>
            <person name="Goodwin S."/>
            <person name="Spatafora J."/>
            <person name="Crous P."/>
            <person name="Grigoriev I."/>
        </authorList>
    </citation>
    <scope>NUCLEOTIDE SEQUENCE</scope>
    <source>
        <strain evidence="1">CBS 473.64</strain>
    </source>
</reference>